<feature type="compositionally biased region" description="Basic and acidic residues" evidence="1">
    <location>
        <begin position="1"/>
        <end position="12"/>
    </location>
</feature>
<name>A0AAE1B015_9GAST</name>
<feature type="compositionally biased region" description="Basic and acidic residues" evidence="1">
    <location>
        <begin position="50"/>
        <end position="59"/>
    </location>
</feature>
<evidence type="ECO:0000256" key="1">
    <source>
        <dbReference type="SAM" id="MobiDB-lite"/>
    </source>
</evidence>
<feature type="region of interest" description="Disordered" evidence="1">
    <location>
        <begin position="1"/>
        <end position="75"/>
    </location>
</feature>
<dbReference type="EMBL" id="JAWDGP010000804">
    <property type="protein sequence ID" value="KAK3797077.1"/>
    <property type="molecule type" value="Genomic_DNA"/>
</dbReference>
<reference evidence="2" key="1">
    <citation type="journal article" date="2023" name="G3 (Bethesda)">
        <title>A reference genome for the long-term kleptoplast-retaining sea slug Elysia crispata morphotype clarki.</title>
        <authorList>
            <person name="Eastman K.E."/>
            <person name="Pendleton A.L."/>
            <person name="Shaikh M.A."/>
            <person name="Suttiyut T."/>
            <person name="Ogas R."/>
            <person name="Tomko P."/>
            <person name="Gavelis G."/>
            <person name="Widhalm J.R."/>
            <person name="Wisecaver J.H."/>
        </authorList>
    </citation>
    <scope>NUCLEOTIDE SEQUENCE</scope>
    <source>
        <strain evidence="2">ECLA1</strain>
    </source>
</reference>
<accession>A0AAE1B015</accession>
<gene>
    <name evidence="2" type="ORF">RRG08_013919</name>
</gene>
<evidence type="ECO:0000313" key="2">
    <source>
        <dbReference type="EMBL" id="KAK3797077.1"/>
    </source>
</evidence>
<keyword evidence="3" id="KW-1185">Reference proteome</keyword>
<sequence length="75" mass="8430">MSKSKKPFDRPWKYRRRNRAEVYASPKTSQSQSSDPDLQKSDSPLGSDAPDDKTSKKSQVESNKNGSTIVEEAKL</sequence>
<dbReference type="Proteomes" id="UP001283361">
    <property type="component" value="Unassembled WGS sequence"/>
</dbReference>
<dbReference type="AlphaFoldDB" id="A0AAE1B015"/>
<feature type="compositionally biased region" description="Polar residues" evidence="1">
    <location>
        <begin position="26"/>
        <end position="44"/>
    </location>
</feature>
<proteinExistence type="predicted"/>
<organism evidence="2 3">
    <name type="scientific">Elysia crispata</name>
    <name type="common">lettuce slug</name>
    <dbReference type="NCBI Taxonomy" id="231223"/>
    <lineage>
        <taxon>Eukaryota</taxon>
        <taxon>Metazoa</taxon>
        <taxon>Spiralia</taxon>
        <taxon>Lophotrochozoa</taxon>
        <taxon>Mollusca</taxon>
        <taxon>Gastropoda</taxon>
        <taxon>Heterobranchia</taxon>
        <taxon>Euthyneura</taxon>
        <taxon>Panpulmonata</taxon>
        <taxon>Sacoglossa</taxon>
        <taxon>Placobranchoidea</taxon>
        <taxon>Plakobranchidae</taxon>
        <taxon>Elysia</taxon>
    </lineage>
</organism>
<comment type="caution">
    <text evidence="2">The sequence shown here is derived from an EMBL/GenBank/DDBJ whole genome shotgun (WGS) entry which is preliminary data.</text>
</comment>
<evidence type="ECO:0000313" key="3">
    <source>
        <dbReference type="Proteomes" id="UP001283361"/>
    </source>
</evidence>
<protein>
    <submittedName>
        <fullName evidence="2">Uncharacterized protein</fullName>
    </submittedName>
</protein>